<dbReference type="InterPro" id="IPR024370">
    <property type="entry name" value="PBP_domain"/>
</dbReference>
<dbReference type="Gene3D" id="3.40.190.10">
    <property type="entry name" value="Periplasmic binding protein-like II"/>
    <property type="match status" value="2"/>
</dbReference>
<feature type="domain" description="PBP" evidence="3">
    <location>
        <begin position="44"/>
        <end position="310"/>
    </location>
</feature>
<feature type="signal peptide" evidence="2">
    <location>
        <begin position="1"/>
        <end position="22"/>
    </location>
</feature>
<sequence length="367" mass="37997">MFKRIGVAALVSAALVSGQAMAVTGGGATIPARLYKGAADSILPASFSYAATGSGIGKSAFLTNNAAQFGTTGTVHFAASESILTTSEISTYNTNFASSFGPLIQIPSVITSVAIAYKKAGQTTLNLSSAQLCDALSGSATTWGALLGTNDTTAIRVVYQNGSSGSTEVLTRHLNAVCPVKFSIHSSFTRALNNGGSWLPSNWVGVAADGDVMAAVTSVEGSIGYLGPDGVEVKNNAVVSRVNGVLPTLVDMTLALVPILYPTTRPYDPSSWTPVIARPTSGYAISATSNLIFSQCYKDPAVANEIRNFLTTHYAYPGNTPSNRAHGFVGMPEKIKNAVIANFVTNTSGNNLDINNPSICNGIGRPL</sequence>
<organism evidence="4 5">
    <name type="scientific">Pseudomonas aphyarum</name>
    <dbReference type="NCBI Taxonomy" id="2942629"/>
    <lineage>
        <taxon>Bacteria</taxon>
        <taxon>Pseudomonadati</taxon>
        <taxon>Pseudomonadota</taxon>
        <taxon>Gammaproteobacteria</taxon>
        <taxon>Pseudomonadales</taxon>
        <taxon>Pseudomonadaceae</taxon>
        <taxon>Pseudomonas</taxon>
    </lineage>
</organism>
<dbReference type="RefSeq" id="WP_273897336.1">
    <property type="nucleotide sequence ID" value="NZ_JAMDGS010000005.1"/>
</dbReference>
<dbReference type="Pfam" id="PF12849">
    <property type="entry name" value="PBP_like_2"/>
    <property type="match status" value="1"/>
</dbReference>
<comment type="caution">
    <text evidence="4">The sequence shown here is derived from an EMBL/GenBank/DDBJ whole genome shotgun (WGS) entry which is preliminary data.</text>
</comment>
<evidence type="ECO:0000259" key="3">
    <source>
        <dbReference type="Pfam" id="PF12849"/>
    </source>
</evidence>
<keyword evidence="5" id="KW-1185">Reference proteome</keyword>
<evidence type="ECO:0000256" key="1">
    <source>
        <dbReference type="ARBA" id="ARBA00008725"/>
    </source>
</evidence>
<accession>A0ABT5PKF9</accession>
<dbReference type="InterPro" id="IPR050962">
    <property type="entry name" value="Phosphate-bind_PstS"/>
</dbReference>
<dbReference type="Proteomes" id="UP001150531">
    <property type="component" value="Unassembled WGS sequence"/>
</dbReference>
<keyword evidence="2" id="KW-0732">Signal</keyword>
<evidence type="ECO:0000256" key="2">
    <source>
        <dbReference type="SAM" id="SignalP"/>
    </source>
</evidence>
<evidence type="ECO:0000313" key="5">
    <source>
        <dbReference type="Proteomes" id="UP001150531"/>
    </source>
</evidence>
<reference evidence="4" key="1">
    <citation type="submission" date="2022-05" db="EMBL/GenBank/DDBJ databases">
        <title>Novel Pseudomonas spp. Isolated from a Rainbow Trout Aquaculture Facility.</title>
        <authorList>
            <person name="Testerman T."/>
            <person name="Graf J."/>
        </authorList>
    </citation>
    <scope>NUCLEOTIDE SEQUENCE</scope>
    <source>
        <strain evidence="4">ID386</strain>
    </source>
</reference>
<dbReference type="PANTHER" id="PTHR42996">
    <property type="entry name" value="PHOSPHATE-BINDING PROTEIN PSTS"/>
    <property type="match status" value="1"/>
</dbReference>
<proteinExistence type="inferred from homology"/>
<gene>
    <name evidence="4" type="ORF">M5G18_07280</name>
</gene>
<protein>
    <submittedName>
        <fullName evidence="4">Substrate-binding domain-containing protein</fullName>
    </submittedName>
</protein>
<feature type="chain" id="PRO_5045643528" evidence="2">
    <location>
        <begin position="23"/>
        <end position="367"/>
    </location>
</feature>
<name>A0ABT5PKF9_9PSED</name>
<dbReference type="SUPFAM" id="SSF53850">
    <property type="entry name" value="Periplasmic binding protein-like II"/>
    <property type="match status" value="1"/>
</dbReference>
<dbReference type="EMBL" id="JAMDGS010000005">
    <property type="protein sequence ID" value="MDD1124386.1"/>
    <property type="molecule type" value="Genomic_DNA"/>
</dbReference>
<dbReference type="PANTHER" id="PTHR42996:SF1">
    <property type="entry name" value="PHOSPHATE-BINDING PROTEIN PSTS"/>
    <property type="match status" value="1"/>
</dbReference>
<evidence type="ECO:0000313" key="4">
    <source>
        <dbReference type="EMBL" id="MDD1124386.1"/>
    </source>
</evidence>
<comment type="similarity">
    <text evidence="1">Belongs to the PstS family.</text>
</comment>